<sequence>MVGTARIKGLYRYPVKGLSPEPMTEAALTPGETIAWDRAFAIENGSTDFDASAPKHFPKIKFLMLMKNERLARLHSRFDERTTTLTLSEDGREVAQGNLMTAEGRAAIEGFMANYMKAELRGAPRIVHAPGFSISDVAARVVSIINLASVRELEKLLGRPVDPLRFRGNIYVEGLTPWEDHDWAGKEIRLGAVRAKGFMPIKRCAATNVDPVTATRDMEIPVTLQRYLGHMNLGLYAEVLDTGTIRPGNTVALV</sequence>
<dbReference type="Pfam" id="PF03476">
    <property type="entry name" value="MOSC_N"/>
    <property type="match status" value="1"/>
</dbReference>
<dbReference type="Gene3D" id="2.40.33.20">
    <property type="entry name" value="PK beta-barrel domain-like"/>
    <property type="match status" value="1"/>
</dbReference>
<dbReference type="RefSeq" id="WP_152217308.1">
    <property type="nucleotide sequence ID" value="NZ_JBAQYD010000210.1"/>
</dbReference>
<dbReference type="GO" id="GO:0030170">
    <property type="term" value="F:pyridoxal phosphate binding"/>
    <property type="evidence" value="ECO:0007669"/>
    <property type="project" value="InterPro"/>
</dbReference>
<proteinExistence type="predicted"/>
<dbReference type="EMBL" id="WESC01000017">
    <property type="protein sequence ID" value="KAB7738683.1"/>
    <property type="molecule type" value="Genomic_DNA"/>
</dbReference>
<comment type="caution">
    <text evidence="2">The sequence shown here is derived from an EMBL/GenBank/DDBJ whole genome shotgun (WGS) entry which is preliminary data.</text>
</comment>
<evidence type="ECO:0000313" key="2">
    <source>
        <dbReference type="EMBL" id="KAB7738683.1"/>
    </source>
</evidence>
<protein>
    <submittedName>
        <fullName evidence="2">MOSC domain-containing protein</fullName>
    </submittedName>
</protein>
<dbReference type="Pfam" id="PF03473">
    <property type="entry name" value="MOSC"/>
    <property type="match status" value="1"/>
</dbReference>
<dbReference type="PROSITE" id="PS51340">
    <property type="entry name" value="MOSC"/>
    <property type="match status" value="1"/>
</dbReference>
<evidence type="ECO:0000259" key="1">
    <source>
        <dbReference type="PROSITE" id="PS51340"/>
    </source>
</evidence>
<organism evidence="2 3">
    <name type="scientific">Parvibaculum sedimenti</name>
    <dbReference type="NCBI Taxonomy" id="2608632"/>
    <lineage>
        <taxon>Bacteria</taxon>
        <taxon>Pseudomonadati</taxon>
        <taxon>Pseudomonadota</taxon>
        <taxon>Alphaproteobacteria</taxon>
        <taxon>Hyphomicrobiales</taxon>
        <taxon>Parvibaculaceae</taxon>
        <taxon>Parvibaculum</taxon>
    </lineage>
</organism>
<evidence type="ECO:0000313" key="3">
    <source>
        <dbReference type="Proteomes" id="UP000468901"/>
    </source>
</evidence>
<dbReference type="SUPFAM" id="SSF50800">
    <property type="entry name" value="PK beta-barrel domain-like"/>
    <property type="match status" value="1"/>
</dbReference>
<dbReference type="InterPro" id="IPR005302">
    <property type="entry name" value="MoCF_Sase_C"/>
</dbReference>
<dbReference type="Proteomes" id="UP000468901">
    <property type="component" value="Unassembled WGS sequence"/>
</dbReference>
<keyword evidence="3" id="KW-1185">Reference proteome</keyword>
<name>A0A6N6VJL6_9HYPH</name>
<reference evidence="2 3" key="1">
    <citation type="submission" date="2019-09" db="EMBL/GenBank/DDBJ databases">
        <title>Parvibaculum sedimenti sp. nov., isolated from sediment.</title>
        <authorList>
            <person name="Wang Y."/>
        </authorList>
    </citation>
    <scope>NUCLEOTIDE SEQUENCE [LARGE SCALE GENOMIC DNA]</scope>
    <source>
        <strain evidence="2 3">HXT-9</strain>
    </source>
</reference>
<dbReference type="GO" id="GO:0030151">
    <property type="term" value="F:molybdenum ion binding"/>
    <property type="evidence" value="ECO:0007669"/>
    <property type="project" value="InterPro"/>
</dbReference>
<dbReference type="GO" id="GO:0003824">
    <property type="term" value="F:catalytic activity"/>
    <property type="evidence" value="ECO:0007669"/>
    <property type="project" value="InterPro"/>
</dbReference>
<feature type="domain" description="MOSC" evidence="1">
    <location>
        <begin position="100"/>
        <end position="254"/>
    </location>
</feature>
<gene>
    <name evidence="2" type="ORF">F2P47_15580</name>
</gene>
<dbReference type="InterPro" id="IPR011037">
    <property type="entry name" value="Pyrv_Knase-like_insert_dom_sf"/>
</dbReference>
<dbReference type="AlphaFoldDB" id="A0A6N6VJL6"/>
<dbReference type="InterPro" id="IPR005303">
    <property type="entry name" value="MOCOS_middle"/>
</dbReference>
<accession>A0A6N6VJL6</accession>